<dbReference type="SUPFAM" id="SSF52047">
    <property type="entry name" value="RNI-like"/>
    <property type="match status" value="1"/>
</dbReference>
<dbReference type="GO" id="GO:0031146">
    <property type="term" value="P:SCF-dependent proteasomal ubiquitin-dependent protein catabolic process"/>
    <property type="evidence" value="ECO:0007669"/>
    <property type="project" value="TreeGrafter"/>
</dbReference>
<proteinExistence type="predicted"/>
<dbReference type="Gene3D" id="3.80.10.10">
    <property type="entry name" value="Ribonuclease Inhibitor"/>
    <property type="match status" value="2"/>
</dbReference>
<dbReference type="OrthoDB" id="203644at2759"/>
<protein>
    <submittedName>
        <fullName evidence="3">Aste57867_12948 protein</fullName>
    </submittedName>
</protein>
<dbReference type="GO" id="GO:0019005">
    <property type="term" value="C:SCF ubiquitin ligase complex"/>
    <property type="evidence" value="ECO:0007669"/>
    <property type="project" value="TreeGrafter"/>
</dbReference>
<dbReference type="EMBL" id="CAADRA010005434">
    <property type="protein sequence ID" value="VFT89794.1"/>
    <property type="molecule type" value="Genomic_DNA"/>
</dbReference>
<reference evidence="2" key="2">
    <citation type="submission" date="2019-06" db="EMBL/GenBank/DDBJ databases">
        <title>Genomics analysis of Aphanomyces spp. identifies a new class of oomycete effector associated with host adaptation.</title>
        <authorList>
            <person name="Gaulin E."/>
        </authorList>
    </citation>
    <scope>NUCLEOTIDE SEQUENCE</scope>
    <source>
        <strain evidence="2">CBS 578.67</strain>
    </source>
</reference>
<dbReference type="InterPro" id="IPR032675">
    <property type="entry name" value="LRR_dom_sf"/>
</dbReference>
<evidence type="ECO:0000259" key="1">
    <source>
        <dbReference type="Pfam" id="PF25372"/>
    </source>
</evidence>
<organism evidence="3 4">
    <name type="scientific">Aphanomyces stellatus</name>
    <dbReference type="NCBI Taxonomy" id="120398"/>
    <lineage>
        <taxon>Eukaryota</taxon>
        <taxon>Sar</taxon>
        <taxon>Stramenopiles</taxon>
        <taxon>Oomycota</taxon>
        <taxon>Saprolegniomycetes</taxon>
        <taxon>Saprolegniales</taxon>
        <taxon>Verrucalvaceae</taxon>
        <taxon>Aphanomyces</taxon>
    </lineage>
</organism>
<keyword evidence="4" id="KW-1185">Reference proteome</keyword>
<dbReference type="SMART" id="SM00367">
    <property type="entry name" value="LRR_CC"/>
    <property type="match status" value="8"/>
</dbReference>
<dbReference type="PANTHER" id="PTHR13318">
    <property type="entry name" value="PARTNER OF PAIRED, ISOFORM B-RELATED"/>
    <property type="match status" value="1"/>
</dbReference>
<dbReference type="Proteomes" id="UP000332933">
    <property type="component" value="Unassembled WGS sequence"/>
</dbReference>
<dbReference type="EMBL" id="VJMH01005413">
    <property type="protein sequence ID" value="KAF0696250.1"/>
    <property type="molecule type" value="Genomic_DNA"/>
</dbReference>
<name>A0A485KWX7_9STRA</name>
<accession>A0A485KWX7</accession>
<sequence length="478" mass="50823">MQAASIIPLDVWLSACFGFVSVKDRWRHLALVSRAWRAAALASVKAQTHLDWVICKIRGAAANTSSSTRCVCVCAVHLLLRPIDADSATLVSAHMHVLQTTTIKLYGPRVTPSLLSTLLWGVSPTQLRGIAIESKQLDTDGLTLLALCTNLTSLSLNCIKLTDAVMVHIAKSCVALASVDVRGCSRLGDDTLVALSLHCPRLHTIDISMCIRVTDVGIHALALHPPTLVAITANKCLKVSDASLTHLLHAQPQLTHLSVANCPKLHDAFLLFGGSSRLQQVNLMGCASIHDSPAPPHVPLGGLSHFLCHHSASLTRLDLTGLVHLESHSFRHVAVCKHLVSLNLAMCRSLADDDVAAVAAGCPRLVDLSLQGCVHIGDPSLRALAAHCARLTTLSLVFCYNITDAGFCALVAGCLGLTHVNVKACNLLSQAAFVTLATRPSDVPLVKLVIGACADLTTTAMYASIVKRAFPACVVMWT</sequence>
<evidence type="ECO:0000313" key="2">
    <source>
        <dbReference type="EMBL" id="KAF0696250.1"/>
    </source>
</evidence>
<dbReference type="InterPro" id="IPR057207">
    <property type="entry name" value="FBXL15_LRR"/>
</dbReference>
<dbReference type="InterPro" id="IPR006553">
    <property type="entry name" value="Leu-rich_rpt_Cys-con_subtyp"/>
</dbReference>
<dbReference type="PANTHER" id="PTHR13318:SF281">
    <property type="entry name" value="F-BOX DOMAIN-CONTAINING PROTEIN"/>
    <property type="match status" value="1"/>
</dbReference>
<evidence type="ECO:0000313" key="3">
    <source>
        <dbReference type="EMBL" id="VFT89794.1"/>
    </source>
</evidence>
<dbReference type="Pfam" id="PF25372">
    <property type="entry name" value="DUF7885"/>
    <property type="match status" value="1"/>
</dbReference>
<dbReference type="AlphaFoldDB" id="A0A485KWX7"/>
<feature type="domain" description="F-box/LRR-repeat protein 15-like leucin rich repeat" evidence="1">
    <location>
        <begin position="136"/>
        <end position="386"/>
    </location>
</feature>
<reference evidence="3 4" key="1">
    <citation type="submission" date="2019-03" db="EMBL/GenBank/DDBJ databases">
        <authorList>
            <person name="Gaulin E."/>
            <person name="Dumas B."/>
        </authorList>
    </citation>
    <scope>NUCLEOTIDE SEQUENCE [LARGE SCALE GENOMIC DNA]</scope>
    <source>
        <strain evidence="3">CBS 568.67</strain>
    </source>
</reference>
<gene>
    <name evidence="3" type="primary">Aste57867_12948</name>
    <name evidence="2" type="ORF">As57867_012900</name>
    <name evidence="3" type="ORF">ASTE57867_12948</name>
</gene>
<evidence type="ECO:0000313" key="4">
    <source>
        <dbReference type="Proteomes" id="UP000332933"/>
    </source>
</evidence>